<dbReference type="CDD" id="cd14233">
    <property type="entry name" value="GAT_TOM1_like"/>
    <property type="match status" value="1"/>
</dbReference>
<dbReference type="SUPFAM" id="SSF48464">
    <property type="entry name" value="ENTH/VHS domain"/>
    <property type="match status" value="1"/>
</dbReference>
<dbReference type="GO" id="GO:0016020">
    <property type="term" value="C:membrane"/>
    <property type="evidence" value="ECO:0007669"/>
    <property type="project" value="TreeGrafter"/>
</dbReference>
<dbReference type="EMBL" id="WJBH02000001">
    <property type="protein sequence ID" value="KAI9564558.1"/>
    <property type="molecule type" value="Genomic_DNA"/>
</dbReference>
<dbReference type="PROSITE" id="PS50909">
    <property type="entry name" value="GAT"/>
    <property type="match status" value="1"/>
</dbReference>
<dbReference type="Proteomes" id="UP000820818">
    <property type="component" value="Linkage Group LG1"/>
</dbReference>
<dbReference type="Pfam" id="PF00790">
    <property type="entry name" value="VHS"/>
    <property type="match status" value="1"/>
</dbReference>
<dbReference type="InterPro" id="IPR002014">
    <property type="entry name" value="VHS_dom"/>
</dbReference>
<evidence type="ECO:0000313" key="8">
    <source>
        <dbReference type="Proteomes" id="UP000820818"/>
    </source>
</evidence>
<evidence type="ECO:0000256" key="4">
    <source>
        <dbReference type="SAM" id="MobiDB-lite"/>
    </source>
</evidence>
<name>A0AAD5LV12_9CRUS</name>
<keyword evidence="3" id="KW-0653">Protein transport</keyword>
<dbReference type="PANTHER" id="PTHR13856">
    <property type="entry name" value="VHS DOMAIN CONTAINING PROTEIN FAMILY"/>
    <property type="match status" value="1"/>
</dbReference>
<proteinExistence type="inferred from homology"/>
<dbReference type="AlphaFoldDB" id="A0AAD5LV12"/>
<dbReference type="InterPro" id="IPR014645">
    <property type="entry name" value="TOM1"/>
</dbReference>
<evidence type="ECO:0000313" key="7">
    <source>
        <dbReference type="EMBL" id="KAI9564558.1"/>
    </source>
</evidence>
<sequence>METVAAFFGGNPFATPIGQLIERATDASLSDEDWALNIEICDLINEQDDGPRDAVRAIKKRLQLNAGKNHTVVMHTLIVLETCVKNCGRRFHVLVCSKDFVQELVKLIGPKNDPPTELQEKVLTLIQSWSDAFQQYPELHGVTQVYQELKSKGIEFPMTNMDLMAPILTPQKTFTHSETVPAVRSNPVSAIQPVYQRPSTADPQQTLPGVDSSALSANQSVTLSGPQLTKLQHELSVVEGNMSVLSDMLAEMSPGQENPADLELLRELYATCRTMQQRLVDLVDRVANDEITAHLLKINDDLNNLFLRYERYEKNRQAVVQGASSETLQKTTPRPTSALIDLADHYQPSASAAAAALPTITTQLQGLGLKNADESEFDMFAQSRNVTYESSKPSAGSAYGDPDQLDASLGTITQQRQQEGGIFEGDFLQGVKDEDIEEMEAWLEKEPHLAEDATLTPAMKEYLKKRSAKPEGSGTAGEESSSRSNDSNLFSL</sequence>
<reference evidence="7 8" key="1">
    <citation type="submission" date="2022-05" db="EMBL/GenBank/DDBJ databases">
        <title>A multi-omics perspective on studying reproductive biology in Daphnia sinensis.</title>
        <authorList>
            <person name="Jia J."/>
        </authorList>
    </citation>
    <scope>NUCLEOTIDE SEQUENCE [LARGE SCALE GENOMIC DNA]</scope>
    <source>
        <strain evidence="7 8">WSL</strain>
    </source>
</reference>
<dbReference type="SMART" id="SM00288">
    <property type="entry name" value="VHS"/>
    <property type="match status" value="1"/>
</dbReference>
<dbReference type="InterPro" id="IPR004152">
    <property type="entry name" value="GAT_dom"/>
</dbReference>
<evidence type="ECO:0000259" key="5">
    <source>
        <dbReference type="PROSITE" id="PS50179"/>
    </source>
</evidence>
<dbReference type="SUPFAM" id="SSF89009">
    <property type="entry name" value="GAT-like domain"/>
    <property type="match status" value="1"/>
</dbReference>
<dbReference type="Gene3D" id="1.20.58.160">
    <property type="match status" value="1"/>
</dbReference>
<dbReference type="GO" id="GO:0030276">
    <property type="term" value="F:clathrin binding"/>
    <property type="evidence" value="ECO:0007669"/>
    <property type="project" value="TreeGrafter"/>
</dbReference>
<protein>
    <recommendedName>
        <fullName evidence="9">TOM1-like protein 2</fullName>
    </recommendedName>
</protein>
<dbReference type="CDD" id="cd03565">
    <property type="entry name" value="VHS_Tom1_like"/>
    <property type="match status" value="1"/>
</dbReference>
<dbReference type="InterPro" id="IPR008942">
    <property type="entry name" value="ENTH_VHS"/>
</dbReference>
<feature type="compositionally biased region" description="Low complexity" evidence="4">
    <location>
        <begin position="471"/>
        <end position="492"/>
    </location>
</feature>
<evidence type="ECO:0000256" key="3">
    <source>
        <dbReference type="ARBA" id="ARBA00022927"/>
    </source>
</evidence>
<feature type="domain" description="GAT" evidence="6">
    <location>
        <begin position="226"/>
        <end position="314"/>
    </location>
</feature>
<accession>A0AAD5LV12</accession>
<feature type="domain" description="VHS" evidence="5">
    <location>
        <begin position="24"/>
        <end position="157"/>
    </location>
</feature>
<feature type="region of interest" description="Disordered" evidence="4">
    <location>
        <begin position="446"/>
        <end position="492"/>
    </location>
</feature>
<dbReference type="GO" id="GO:0005768">
    <property type="term" value="C:endosome"/>
    <property type="evidence" value="ECO:0007669"/>
    <property type="project" value="TreeGrafter"/>
</dbReference>
<keyword evidence="2" id="KW-0813">Transport</keyword>
<dbReference type="GO" id="GO:0015031">
    <property type="term" value="P:protein transport"/>
    <property type="evidence" value="ECO:0007669"/>
    <property type="project" value="UniProtKB-KW"/>
</dbReference>
<organism evidence="7 8">
    <name type="scientific">Daphnia sinensis</name>
    <dbReference type="NCBI Taxonomy" id="1820382"/>
    <lineage>
        <taxon>Eukaryota</taxon>
        <taxon>Metazoa</taxon>
        <taxon>Ecdysozoa</taxon>
        <taxon>Arthropoda</taxon>
        <taxon>Crustacea</taxon>
        <taxon>Branchiopoda</taxon>
        <taxon>Diplostraca</taxon>
        <taxon>Cladocera</taxon>
        <taxon>Anomopoda</taxon>
        <taxon>Daphniidae</taxon>
        <taxon>Daphnia</taxon>
        <taxon>Daphnia similis group</taxon>
    </lineage>
</organism>
<keyword evidence="8" id="KW-1185">Reference proteome</keyword>
<comment type="caution">
    <text evidence="7">The sequence shown here is derived from an EMBL/GenBank/DDBJ whole genome shotgun (WGS) entry which is preliminary data.</text>
</comment>
<evidence type="ECO:0000259" key="6">
    <source>
        <dbReference type="PROSITE" id="PS50909"/>
    </source>
</evidence>
<dbReference type="GO" id="GO:0035091">
    <property type="term" value="F:phosphatidylinositol binding"/>
    <property type="evidence" value="ECO:0007669"/>
    <property type="project" value="InterPro"/>
</dbReference>
<dbReference type="Pfam" id="PF03127">
    <property type="entry name" value="GAT"/>
    <property type="match status" value="1"/>
</dbReference>
<evidence type="ECO:0008006" key="9">
    <source>
        <dbReference type="Google" id="ProtNLM"/>
    </source>
</evidence>
<dbReference type="GO" id="GO:0007165">
    <property type="term" value="P:signal transduction"/>
    <property type="evidence" value="ECO:0007669"/>
    <property type="project" value="TreeGrafter"/>
</dbReference>
<dbReference type="PANTHER" id="PTHR13856:SF137">
    <property type="entry name" value="GH05942P"/>
    <property type="match status" value="1"/>
</dbReference>
<comment type="similarity">
    <text evidence="1">Belongs to the TOM1 family.</text>
</comment>
<dbReference type="Gene3D" id="1.25.40.90">
    <property type="match status" value="1"/>
</dbReference>
<dbReference type="PROSITE" id="PS50179">
    <property type="entry name" value="VHS"/>
    <property type="match status" value="1"/>
</dbReference>
<dbReference type="PIRSF" id="PIRSF036948">
    <property type="entry name" value="TOM1"/>
    <property type="match status" value="1"/>
</dbReference>
<dbReference type="GO" id="GO:0043130">
    <property type="term" value="F:ubiquitin binding"/>
    <property type="evidence" value="ECO:0007669"/>
    <property type="project" value="InterPro"/>
</dbReference>
<evidence type="ECO:0000256" key="2">
    <source>
        <dbReference type="ARBA" id="ARBA00022448"/>
    </source>
</evidence>
<dbReference type="InterPro" id="IPR038425">
    <property type="entry name" value="GAT_sf"/>
</dbReference>
<evidence type="ECO:0000256" key="1">
    <source>
        <dbReference type="ARBA" id="ARBA00007708"/>
    </source>
</evidence>
<gene>
    <name evidence="7" type="ORF">GHT06_008297</name>
</gene>